<gene>
    <name evidence="2" type="ORF">QF035_000017</name>
</gene>
<evidence type="ECO:0000256" key="1">
    <source>
        <dbReference type="SAM" id="Phobius"/>
    </source>
</evidence>
<keyword evidence="1" id="KW-1133">Transmembrane helix</keyword>
<dbReference type="RefSeq" id="WP_307517284.1">
    <property type="nucleotide sequence ID" value="NZ_JAUSZI010000001.1"/>
</dbReference>
<sequence>MDPVTLVALIGVAGTVIAAVAGVVGAVRTAGINARAQASVEDLKSRRVAYSACAAALLVQRDAARRLMSTLNVPDLDGDRAKQRVARAQALHDDIGTTVGAVAVEGPEAVTDAAMSAAELLSAWLDELAWWLELGRPDHQRKIIVELSGRAEEKVERFTAACREALHPDDGRRRRLGPLKRLSLRRYVRRHGGPYGWSGWD</sequence>
<keyword evidence="1" id="KW-0472">Membrane</keyword>
<organism evidence="2 3">
    <name type="scientific">Streptomyces umbrinus</name>
    <dbReference type="NCBI Taxonomy" id="67370"/>
    <lineage>
        <taxon>Bacteria</taxon>
        <taxon>Bacillati</taxon>
        <taxon>Actinomycetota</taxon>
        <taxon>Actinomycetes</taxon>
        <taxon>Kitasatosporales</taxon>
        <taxon>Streptomycetaceae</taxon>
        <taxon>Streptomyces</taxon>
        <taxon>Streptomyces phaeochromogenes group</taxon>
    </lineage>
</organism>
<comment type="caution">
    <text evidence="2">The sequence shown here is derived from an EMBL/GenBank/DDBJ whole genome shotgun (WGS) entry which is preliminary data.</text>
</comment>
<feature type="transmembrane region" description="Helical" evidence="1">
    <location>
        <begin position="6"/>
        <end position="27"/>
    </location>
</feature>
<name>A0ABU0SFU5_9ACTN</name>
<keyword evidence="1" id="KW-0812">Transmembrane</keyword>
<reference evidence="2 3" key="1">
    <citation type="submission" date="2023-07" db="EMBL/GenBank/DDBJ databases">
        <title>Comparative genomics of wheat-associated soil bacteria to identify genetic determinants of phenazine resistance.</title>
        <authorList>
            <person name="Mouncey N."/>
        </authorList>
    </citation>
    <scope>NUCLEOTIDE SEQUENCE [LARGE SCALE GENOMIC DNA]</scope>
    <source>
        <strain evidence="2 3">V2I4</strain>
    </source>
</reference>
<dbReference type="EMBL" id="JAUSZI010000001">
    <property type="protein sequence ID" value="MDQ1022435.1"/>
    <property type="molecule type" value="Genomic_DNA"/>
</dbReference>
<keyword evidence="3" id="KW-1185">Reference proteome</keyword>
<protein>
    <submittedName>
        <fullName evidence="2">Microcompartment protein CcmL/EutN</fullName>
    </submittedName>
</protein>
<dbReference type="Proteomes" id="UP001230328">
    <property type="component" value="Unassembled WGS sequence"/>
</dbReference>
<proteinExistence type="predicted"/>
<evidence type="ECO:0000313" key="2">
    <source>
        <dbReference type="EMBL" id="MDQ1022435.1"/>
    </source>
</evidence>
<evidence type="ECO:0000313" key="3">
    <source>
        <dbReference type="Proteomes" id="UP001230328"/>
    </source>
</evidence>
<accession>A0ABU0SFU5</accession>